<dbReference type="SUPFAM" id="SSF159270">
    <property type="entry name" value="YmcC-like"/>
    <property type="match status" value="1"/>
</dbReference>
<gene>
    <name evidence="2" type="ORF">TRN7648_02594</name>
</gene>
<feature type="signal peptide" evidence="1">
    <location>
        <begin position="1"/>
        <end position="23"/>
    </location>
</feature>
<keyword evidence="1" id="KW-0732">Signal</keyword>
<dbReference type="STRING" id="441103.TRN7648_02594"/>
<evidence type="ECO:0000313" key="2">
    <source>
        <dbReference type="EMBL" id="CUH79680.1"/>
    </source>
</evidence>
<dbReference type="OrthoDB" id="6237231at2"/>
<proteinExistence type="predicted"/>
<dbReference type="Gene3D" id="2.40.360.10">
    <property type="entry name" value="YmcC-like"/>
    <property type="match status" value="1"/>
</dbReference>
<dbReference type="Proteomes" id="UP000054935">
    <property type="component" value="Unassembled WGS sequence"/>
</dbReference>
<evidence type="ECO:0008006" key="4">
    <source>
        <dbReference type="Google" id="ProtNLM"/>
    </source>
</evidence>
<feature type="chain" id="PRO_5006063320" description="Group 4 capsule polysaccharide lipoprotein gfcB, YjbF" evidence="1">
    <location>
        <begin position="24"/>
        <end position="221"/>
    </location>
</feature>
<dbReference type="EMBL" id="CYSE01000004">
    <property type="protein sequence ID" value="CUH79680.1"/>
    <property type="molecule type" value="Genomic_DNA"/>
</dbReference>
<dbReference type="Pfam" id="PF11102">
    <property type="entry name" value="YjbF"/>
    <property type="match status" value="1"/>
</dbReference>
<dbReference type="InterPro" id="IPR021308">
    <property type="entry name" value="GfcB"/>
</dbReference>
<dbReference type="PROSITE" id="PS51257">
    <property type="entry name" value="PROKAR_LIPOPROTEIN"/>
    <property type="match status" value="1"/>
</dbReference>
<organism evidence="2 3">
    <name type="scientific">Tropicibacter naphthalenivorans</name>
    <dbReference type="NCBI Taxonomy" id="441103"/>
    <lineage>
        <taxon>Bacteria</taxon>
        <taxon>Pseudomonadati</taxon>
        <taxon>Pseudomonadota</taxon>
        <taxon>Alphaproteobacteria</taxon>
        <taxon>Rhodobacterales</taxon>
        <taxon>Roseobacteraceae</taxon>
        <taxon>Tropicibacter</taxon>
    </lineage>
</organism>
<sequence>MMNSLRMRAGMAFAALAMLTACGNGPDSNVIAKLPEAIKAARQQSAAISPEQLAQALGGTTGPVTMFVIEDRESQVVMVDIESNGPYHTFGASSRQVVVMRDGMITATRGLGGDLMSSDEGALLSLVRRRSVGTATYVQRYLTPEDVTETYQFTCKLDTGATVPVVTGLINTKGQTVTAKCGNDEGTFTNTYVVSADGYILSSRVWLGKTLGYVLSQALRR</sequence>
<dbReference type="AlphaFoldDB" id="A0A0P1GDT8"/>
<protein>
    <recommendedName>
        <fullName evidence="4">Group 4 capsule polysaccharide lipoprotein gfcB, YjbF</fullName>
    </recommendedName>
</protein>
<evidence type="ECO:0000256" key="1">
    <source>
        <dbReference type="SAM" id="SignalP"/>
    </source>
</evidence>
<name>A0A0P1GDT8_9RHOB</name>
<keyword evidence="3" id="KW-1185">Reference proteome</keyword>
<reference evidence="2 3" key="1">
    <citation type="submission" date="2015-09" db="EMBL/GenBank/DDBJ databases">
        <authorList>
            <consortium name="Swine Surveillance"/>
        </authorList>
    </citation>
    <scope>NUCLEOTIDE SEQUENCE [LARGE SCALE GENOMIC DNA]</scope>
    <source>
        <strain evidence="2 3">CECT 7648</strain>
    </source>
</reference>
<accession>A0A0P1GDT8</accession>
<dbReference type="InterPro" id="IPR023373">
    <property type="entry name" value="YmcC_sf"/>
</dbReference>
<evidence type="ECO:0000313" key="3">
    <source>
        <dbReference type="Proteomes" id="UP000054935"/>
    </source>
</evidence>
<dbReference type="RefSeq" id="WP_083499876.1">
    <property type="nucleotide sequence ID" value="NZ_CYSE01000004.1"/>
</dbReference>